<dbReference type="PANTHER" id="PTHR38600:SF2">
    <property type="entry name" value="SLL0088 PROTEIN"/>
    <property type="match status" value="1"/>
</dbReference>
<dbReference type="PANTHER" id="PTHR38600">
    <property type="entry name" value="TRANSCRIPTIONAL REGULATORY PROTEIN"/>
    <property type="match status" value="1"/>
</dbReference>
<feature type="domain" description="HTH arsR-type" evidence="1">
    <location>
        <begin position="2"/>
        <end position="96"/>
    </location>
</feature>
<accession>A0A2P7R0B3</accession>
<dbReference type="InterPro" id="IPR036388">
    <property type="entry name" value="WH-like_DNA-bd_sf"/>
</dbReference>
<evidence type="ECO:0000313" key="2">
    <source>
        <dbReference type="EMBL" id="PSJ43636.1"/>
    </source>
</evidence>
<comment type="caution">
    <text evidence="2">The sequence shown here is derived from an EMBL/GenBank/DDBJ whole genome shotgun (WGS) entry which is preliminary data.</text>
</comment>
<dbReference type="PROSITE" id="PS50987">
    <property type="entry name" value="HTH_ARSR_2"/>
    <property type="match status" value="1"/>
</dbReference>
<evidence type="ECO:0000313" key="3">
    <source>
        <dbReference type="Proteomes" id="UP000241167"/>
    </source>
</evidence>
<dbReference type="InterPro" id="IPR001845">
    <property type="entry name" value="HTH_ArsR_DNA-bd_dom"/>
</dbReference>
<dbReference type="EMBL" id="PXYI01000001">
    <property type="protein sequence ID" value="PSJ43636.1"/>
    <property type="molecule type" value="Genomic_DNA"/>
</dbReference>
<dbReference type="OrthoDB" id="7210994at2"/>
<reference evidence="2 3" key="1">
    <citation type="submission" date="2018-03" db="EMBL/GenBank/DDBJ databases">
        <title>The draft genome of Sphingosinicella sp. GL-C-18.</title>
        <authorList>
            <person name="Liu L."/>
            <person name="Li L."/>
            <person name="Liang L."/>
            <person name="Zhang X."/>
            <person name="Wang T."/>
        </authorList>
    </citation>
    <scope>NUCLEOTIDE SEQUENCE [LARGE SCALE GENOMIC DNA]</scope>
    <source>
        <strain evidence="2 3">GL-C-18</strain>
    </source>
</reference>
<dbReference type="SUPFAM" id="SSF46785">
    <property type="entry name" value="Winged helix' DNA-binding domain"/>
    <property type="match status" value="1"/>
</dbReference>
<sequence length="127" mass="14406">MRYTEGVADLDRTLMALADPVRRSILRRLAKSDARVTDLAAAFPISLNSVSKHIRLLERARLVERRVSGREHFIRFTPEPLTKAQQWIESQQAFWTSRLQAIDDLLTAEDAAQGPALTREIRHAGDS</sequence>
<protein>
    <submittedName>
        <fullName evidence="2">Transcriptional regulator</fullName>
    </submittedName>
</protein>
<organism evidence="2 3">
    <name type="scientific">Allosphingosinicella deserti</name>
    <dbReference type="NCBI Taxonomy" id="2116704"/>
    <lineage>
        <taxon>Bacteria</taxon>
        <taxon>Pseudomonadati</taxon>
        <taxon>Pseudomonadota</taxon>
        <taxon>Alphaproteobacteria</taxon>
        <taxon>Sphingomonadales</taxon>
        <taxon>Sphingomonadaceae</taxon>
        <taxon>Allosphingosinicella</taxon>
    </lineage>
</organism>
<gene>
    <name evidence="2" type="ORF">C7I55_02830</name>
</gene>
<keyword evidence="3" id="KW-1185">Reference proteome</keyword>
<dbReference type="AlphaFoldDB" id="A0A2P7R0B3"/>
<dbReference type="CDD" id="cd00090">
    <property type="entry name" value="HTH_ARSR"/>
    <property type="match status" value="1"/>
</dbReference>
<name>A0A2P7R0B3_9SPHN</name>
<dbReference type="InterPro" id="IPR011991">
    <property type="entry name" value="ArsR-like_HTH"/>
</dbReference>
<dbReference type="PRINTS" id="PR00778">
    <property type="entry name" value="HTHARSR"/>
</dbReference>
<proteinExistence type="predicted"/>
<dbReference type="Proteomes" id="UP000241167">
    <property type="component" value="Unassembled WGS sequence"/>
</dbReference>
<dbReference type="GO" id="GO:0003700">
    <property type="term" value="F:DNA-binding transcription factor activity"/>
    <property type="evidence" value="ECO:0007669"/>
    <property type="project" value="InterPro"/>
</dbReference>
<dbReference type="SMART" id="SM00418">
    <property type="entry name" value="HTH_ARSR"/>
    <property type="match status" value="1"/>
</dbReference>
<dbReference type="InterPro" id="IPR036390">
    <property type="entry name" value="WH_DNA-bd_sf"/>
</dbReference>
<dbReference type="Pfam" id="PF12840">
    <property type="entry name" value="HTH_20"/>
    <property type="match status" value="1"/>
</dbReference>
<dbReference type="NCBIfam" id="NF033788">
    <property type="entry name" value="HTH_metalloreg"/>
    <property type="match status" value="1"/>
</dbReference>
<evidence type="ECO:0000259" key="1">
    <source>
        <dbReference type="PROSITE" id="PS50987"/>
    </source>
</evidence>
<dbReference type="Gene3D" id="1.10.10.10">
    <property type="entry name" value="Winged helix-like DNA-binding domain superfamily/Winged helix DNA-binding domain"/>
    <property type="match status" value="1"/>
</dbReference>